<dbReference type="InterPro" id="IPR042099">
    <property type="entry name" value="ANL_N_sf"/>
</dbReference>
<evidence type="ECO:0000259" key="1">
    <source>
        <dbReference type="Pfam" id="PF00501"/>
    </source>
</evidence>
<dbReference type="InterPro" id="IPR000873">
    <property type="entry name" value="AMP-dep_synth/lig_dom"/>
</dbReference>
<dbReference type="EMBL" id="CP042467">
    <property type="protein sequence ID" value="QED27602.1"/>
    <property type="molecule type" value="Genomic_DNA"/>
</dbReference>
<reference evidence="2 3" key="1">
    <citation type="submission" date="2019-08" db="EMBL/GenBank/DDBJ databases">
        <authorList>
            <person name="Liang Q."/>
        </authorList>
    </citation>
    <scope>NUCLEOTIDE SEQUENCE [LARGE SCALE GENOMIC DNA]</scope>
    <source>
        <strain evidence="2 3">V1718</strain>
    </source>
</reference>
<keyword evidence="3" id="KW-1185">Reference proteome</keyword>
<dbReference type="PROSITE" id="PS00455">
    <property type="entry name" value="AMP_BINDING"/>
    <property type="match status" value="1"/>
</dbReference>
<dbReference type="RefSeq" id="WP_146959287.1">
    <property type="nucleotide sequence ID" value="NZ_CP042467.1"/>
</dbReference>
<dbReference type="Proteomes" id="UP000321595">
    <property type="component" value="Chromosome"/>
</dbReference>
<protein>
    <submittedName>
        <fullName evidence="2">AMP-binding protein</fullName>
    </submittedName>
</protein>
<dbReference type="InterPro" id="IPR020845">
    <property type="entry name" value="AMP-binding_CS"/>
</dbReference>
<dbReference type="PANTHER" id="PTHR43767:SF1">
    <property type="entry name" value="NONRIBOSOMAL PEPTIDE SYNTHASE PES1 (EUROFUNG)-RELATED"/>
    <property type="match status" value="1"/>
</dbReference>
<dbReference type="SUPFAM" id="SSF56801">
    <property type="entry name" value="Acetyl-CoA synthetase-like"/>
    <property type="match status" value="1"/>
</dbReference>
<dbReference type="PANTHER" id="PTHR43767">
    <property type="entry name" value="LONG-CHAIN-FATTY-ACID--COA LIGASE"/>
    <property type="match status" value="1"/>
</dbReference>
<dbReference type="KEGG" id="bbae:FRD01_10185"/>
<evidence type="ECO:0000313" key="3">
    <source>
        <dbReference type="Proteomes" id="UP000321595"/>
    </source>
</evidence>
<organism evidence="2 3">
    <name type="scientific">Microvenator marinus</name>
    <dbReference type="NCBI Taxonomy" id="2600177"/>
    <lineage>
        <taxon>Bacteria</taxon>
        <taxon>Deltaproteobacteria</taxon>
        <taxon>Bradymonadales</taxon>
        <taxon>Microvenatoraceae</taxon>
        <taxon>Microvenator</taxon>
    </lineage>
</organism>
<sequence>MKVTDLTCSPIGQARGPWEDAETPQRFNIASYLPARAAERPFQQAVVMPQGRDALGKRLYSHLTFAQLDRLCDAYAHGLVQEGFSKGERTLLMVSQGLELIALTYALFKIGAVPILIDPGMGRAGFLACIERAQPTAMLGIPRAFVAKTLFGKSFKTVRKSATTKSVFFSSAPELNKIAKFSAGPFEMADTDREDLAAILFTSGSTGPAKGVQYTHGIFDAQTRAIQEMYAIQPGEVAVPGFPLFALFSTAMGMTCVVPDMDPSSPASVHPPNIVEAIHDFGASMAFGSPAIWNAVGAYCKAEGISFPSMTRLLTFGAPISPNLMETCQAILPNGEIHTPYGATEGLPVASIGSRRVLEETAEKSRIGQGICVGKAAPNVEIRIIEISDEPLETWAGVKELEVGKIGEICVSGPQITRRYDQRDDATLASKILDPTRGEGGFWHRMGDVGYLDEAGDLWFCGRKAHRVESAEGVMHSVPVEAVFEVHPKVFRTALVGIGERGTQEPVLVVECLPGEAPKSAAETTELSEELLQIGQKFEHTRSVMRIRFHPAFPVDKRHNAKIHREELAEWVIHKKE</sequence>
<accession>A0A5B8XNY4</accession>
<dbReference type="NCBIfam" id="NF006754">
    <property type="entry name" value="PRK09274.1"/>
    <property type="match status" value="1"/>
</dbReference>
<dbReference type="Pfam" id="PF00501">
    <property type="entry name" value="AMP-binding"/>
    <property type="match status" value="1"/>
</dbReference>
<proteinExistence type="predicted"/>
<dbReference type="InterPro" id="IPR050237">
    <property type="entry name" value="ATP-dep_AMP-bd_enzyme"/>
</dbReference>
<gene>
    <name evidence="2" type="ORF">FRD01_10185</name>
</gene>
<dbReference type="AlphaFoldDB" id="A0A5B8XNY4"/>
<feature type="domain" description="AMP-dependent synthetase/ligase" evidence="1">
    <location>
        <begin position="46"/>
        <end position="420"/>
    </location>
</feature>
<evidence type="ECO:0000313" key="2">
    <source>
        <dbReference type="EMBL" id="QED27602.1"/>
    </source>
</evidence>
<name>A0A5B8XNY4_9DELT</name>
<dbReference type="OrthoDB" id="9799237at2"/>
<dbReference type="Gene3D" id="3.40.50.12780">
    <property type="entry name" value="N-terminal domain of ligase-like"/>
    <property type="match status" value="1"/>
</dbReference>